<evidence type="ECO:0000313" key="1">
    <source>
        <dbReference type="EMBL" id="OSS54241.1"/>
    </source>
</evidence>
<gene>
    <name evidence="1" type="ORF">B5807_00862</name>
</gene>
<dbReference type="Proteomes" id="UP000193240">
    <property type="component" value="Unassembled WGS sequence"/>
</dbReference>
<dbReference type="OMA" id="CDMANGR"/>
<evidence type="ECO:0000313" key="2">
    <source>
        <dbReference type="Proteomes" id="UP000193240"/>
    </source>
</evidence>
<name>A0A1Y2ME51_EPING</name>
<dbReference type="STRING" id="105696.A0A1Y2ME51"/>
<reference evidence="1 2" key="1">
    <citation type="journal article" date="2017" name="Genome Announc.">
        <title>Genome sequence of the saprophytic ascomycete Epicoccum nigrum ICMP 19927 strain isolated from New Zealand.</title>
        <authorList>
            <person name="Fokin M."/>
            <person name="Fleetwood D."/>
            <person name="Weir B.S."/>
            <person name="Villas-Boas S.G."/>
        </authorList>
    </citation>
    <scope>NUCLEOTIDE SEQUENCE [LARGE SCALE GENOMIC DNA]</scope>
    <source>
        <strain evidence="1 2">ICMP 19927</strain>
    </source>
</reference>
<protein>
    <submittedName>
        <fullName evidence="1">Uncharacterized protein</fullName>
    </submittedName>
</protein>
<sequence length="197" mass="22841">MVATGATGIMWLCDGWQIKMLDDSNLLKGVMPYKTYSTYYCHGKGFEILRDNATTTAREEEWLPLSFDHDTTDYSSYLTNARYESSLHCHKRDQKWMKMLLLDVYHDMWEVPAPYGGLKGELPMFLARIAFSIPVDSLKTYLPAMFQNGKWQQCDMANGRDHQRGVVVVETWMFPRRNGGTLPENLSDFEENGFYYA</sequence>
<accession>A0A1Y2ME51</accession>
<dbReference type="InParanoid" id="A0A1Y2ME51"/>
<dbReference type="EMBL" id="KZ107838">
    <property type="protein sequence ID" value="OSS54241.1"/>
    <property type="molecule type" value="Genomic_DNA"/>
</dbReference>
<keyword evidence="2" id="KW-1185">Reference proteome</keyword>
<organism evidence="1 2">
    <name type="scientific">Epicoccum nigrum</name>
    <name type="common">Soil fungus</name>
    <name type="synonym">Epicoccum purpurascens</name>
    <dbReference type="NCBI Taxonomy" id="105696"/>
    <lineage>
        <taxon>Eukaryota</taxon>
        <taxon>Fungi</taxon>
        <taxon>Dikarya</taxon>
        <taxon>Ascomycota</taxon>
        <taxon>Pezizomycotina</taxon>
        <taxon>Dothideomycetes</taxon>
        <taxon>Pleosporomycetidae</taxon>
        <taxon>Pleosporales</taxon>
        <taxon>Pleosporineae</taxon>
        <taxon>Didymellaceae</taxon>
        <taxon>Epicoccum</taxon>
    </lineage>
</organism>
<dbReference type="AlphaFoldDB" id="A0A1Y2ME51"/>
<proteinExistence type="predicted"/>